<feature type="compositionally biased region" description="Acidic residues" evidence="1">
    <location>
        <begin position="80"/>
        <end position="108"/>
    </location>
</feature>
<sequence>MESSGSPIKVTHKRQRSQEEQDQLNYSKKKVRKEEGDFSRTQLLVQRQKEWMAENPNNEEAPSKIRTFAQIVQEGPNREDMDEGETDNEDSESEEEEDEEDSEKDEENGEKSKDGIRVDEINKRDYNILISKKKEKKLWKPWKNTLIVKLLGRRVGYAAIKRRLELMWQERGSTDVIDLKENKSWWRKTRKALELGWLCKNGGEGLEVKRMKLTTMKLKRANIKKETKPEYIQI</sequence>
<comment type="caution">
    <text evidence="2">The sequence shown here is derived from an EMBL/GenBank/DDBJ whole genome shotgun (WGS) entry which is preliminary data.</text>
</comment>
<feature type="region of interest" description="Disordered" evidence="1">
    <location>
        <begin position="1"/>
        <end position="116"/>
    </location>
</feature>
<gene>
    <name evidence="2" type="ORF">PIB30_060845</name>
</gene>
<keyword evidence="3" id="KW-1185">Reference proteome</keyword>
<accession>A0ABU6UJH6</accession>
<reference evidence="2 3" key="1">
    <citation type="journal article" date="2023" name="Plants (Basel)">
        <title>Bridging the Gap: Combining Genomics and Transcriptomics Approaches to Understand Stylosanthes scabra, an Orphan Legume from the Brazilian Caatinga.</title>
        <authorList>
            <person name="Ferreira-Neto J.R.C."/>
            <person name="da Silva M.D."/>
            <person name="Binneck E."/>
            <person name="de Melo N.F."/>
            <person name="da Silva R.H."/>
            <person name="de Melo A.L.T.M."/>
            <person name="Pandolfi V."/>
            <person name="Bustamante F.O."/>
            <person name="Brasileiro-Vidal A.C."/>
            <person name="Benko-Iseppon A.M."/>
        </authorList>
    </citation>
    <scope>NUCLEOTIDE SEQUENCE [LARGE SCALE GENOMIC DNA]</scope>
    <source>
        <tissue evidence="2">Leaves</tissue>
    </source>
</reference>
<proteinExistence type="predicted"/>
<protein>
    <submittedName>
        <fullName evidence="2">Uncharacterized protein</fullName>
    </submittedName>
</protein>
<dbReference type="Proteomes" id="UP001341840">
    <property type="component" value="Unassembled WGS sequence"/>
</dbReference>
<evidence type="ECO:0000313" key="2">
    <source>
        <dbReference type="EMBL" id="MED6161452.1"/>
    </source>
</evidence>
<name>A0ABU6UJH6_9FABA</name>
<evidence type="ECO:0000313" key="3">
    <source>
        <dbReference type="Proteomes" id="UP001341840"/>
    </source>
</evidence>
<evidence type="ECO:0000256" key="1">
    <source>
        <dbReference type="SAM" id="MobiDB-lite"/>
    </source>
</evidence>
<dbReference type="EMBL" id="JASCZI010121372">
    <property type="protein sequence ID" value="MED6161452.1"/>
    <property type="molecule type" value="Genomic_DNA"/>
</dbReference>
<organism evidence="2 3">
    <name type="scientific">Stylosanthes scabra</name>
    <dbReference type="NCBI Taxonomy" id="79078"/>
    <lineage>
        <taxon>Eukaryota</taxon>
        <taxon>Viridiplantae</taxon>
        <taxon>Streptophyta</taxon>
        <taxon>Embryophyta</taxon>
        <taxon>Tracheophyta</taxon>
        <taxon>Spermatophyta</taxon>
        <taxon>Magnoliopsida</taxon>
        <taxon>eudicotyledons</taxon>
        <taxon>Gunneridae</taxon>
        <taxon>Pentapetalae</taxon>
        <taxon>rosids</taxon>
        <taxon>fabids</taxon>
        <taxon>Fabales</taxon>
        <taxon>Fabaceae</taxon>
        <taxon>Papilionoideae</taxon>
        <taxon>50 kb inversion clade</taxon>
        <taxon>dalbergioids sensu lato</taxon>
        <taxon>Dalbergieae</taxon>
        <taxon>Pterocarpus clade</taxon>
        <taxon>Stylosanthes</taxon>
    </lineage>
</organism>